<evidence type="ECO:0000256" key="6">
    <source>
        <dbReference type="ARBA" id="ARBA00022898"/>
    </source>
</evidence>
<dbReference type="InterPro" id="IPR001926">
    <property type="entry name" value="TrpB-like_PALP"/>
</dbReference>
<evidence type="ECO:0000313" key="8">
    <source>
        <dbReference type="EMBL" id="MDN3568167.1"/>
    </source>
</evidence>
<dbReference type="PROSITE" id="PS00165">
    <property type="entry name" value="DEHYDRATASE_SER_THR"/>
    <property type="match status" value="1"/>
</dbReference>
<name>A0ABT8AEH9_9PROT</name>
<proteinExistence type="predicted"/>
<evidence type="ECO:0000313" key="9">
    <source>
        <dbReference type="Proteomes" id="UP001529369"/>
    </source>
</evidence>
<gene>
    <name evidence="8" type="ORF">QWZ14_27625</name>
</gene>
<comment type="cofactor">
    <cofactor evidence="2">
        <name>pyridoxal 5'-phosphate</name>
        <dbReference type="ChEBI" id="CHEBI:597326"/>
    </cofactor>
</comment>
<evidence type="ECO:0000259" key="7">
    <source>
        <dbReference type="Pfam" id="PF00291"/>
    </source>
</evidence>
<dbReference type="CDD" id="cd01562">
    <property type="entry name" value="Thr-dehyd"/>
    <property type="match status" value="1"/>
</dbReference>
<dbReference type="Proteomes" id="UP001529369">
    <property type="component" value="Unassembled WGS sequence"/>
</dbReference>
<dbReference type="PANTHER" id="PTHR43050">
    <property type="entry name" value="SERINE / THREONINE RACEMASE FAMILY MEMBER"/>
    <property type="match status" value="1"/>
</dbReference>
<feature type="domain" description="Tryptophan synthase beta chain-like PALP" evidence="7">
    <location>
        <begin position="21"/>
        <end position="301"/>
    </location>
</feature>
<evidence type="ECO:0000256" key="4">
    <source>
        <dbReference type="ARBA" id="ARBA00001946"/>
    </source>
</evidence>
<reference evidence="9" key="1">
    <citation type="journal article" date="2019" name="Int. J. Syst. Evol. Microbiol.">
        <title>The Global Catalogue of Microorganisms (GCM) 10K type strain sequencing project: providing services to taxonomists for standard genome sequencing and annotation.</title>
        <authorList>
            <consortium name="The Broad Institute Genomics Platform"/>
            <consortium name="The Broad Institute Genome Sequencing Center for Infectious Disease"/>
            <person name="Wu L."/>
            <person name="Ma J."/>
        </authorList>
    </citation>
    <scope>NUCLEOTIDE SEQUENCE [LARGE SCALE GENOMIC DNA]</scope>
    <source>
        <strain evidence="9">CECT 7131</strain>
    </source>
</reference>
<evidence type="ECO:0000256" key="3">
    <source>
        <dbReference type="ARBA" id="ARBA00001936"/>
    </source>
</evidence>
<evidence type="ECO:0000256" key="1">
    <source>
        <dbReference type="ARBA" id="ARBA00001913"/>
    </source>
</evidence>
<dbReference type="RefSeq" id="WP_290320266.1">
    <property type="nucleotide sequence ID" value="NZ_JAUFPN010000204.1"/>
</dbReference>
<dbReference type="PANTHER" id="PTHR43050:SF1">
    <property type="entry name" value="SERINE RACEMASE"/>
    <property type="match status" value="1"/>
</dbReference>
<protein>
    <submittedName>
        <fullName evidence="8">Threonine/serine dehydratase</fullName>
    </submittedName>
</protein>
<organism evidence="8 9">
    <name type="scientific">Paeniroseomonas aquatica</name>
    <dbReference type="NCBI Taxonomy" id="373043"/>
    <lineage>
        <taxon>Bacteria</taxon>
        <taxon>Pseudomonadati</taxon>
        <taxon>Pseudomonadota</taxon>
        <taxon>Alphaproteobacteria</taxon>
        <taxon>Acetobacterales</taxon>
        <taxon>Acetobacteraceae</taxon>
        <taxon>Paeniroseomonas</taxon>
    </lineage>
</organism>
<comment type="cofactor">
    <cofactor evidence="1">
        <name>Ca(2+)</name>
        <dbReference type="ChEBI" id="CHEBI:29108"/>
    </cofactor>
</comment>
<keyword evidence="5" id="KW-0460">Magnesium</keyword>
<dbReference type="InterPro" id="IPR036052">
    <property type="entry name" value="TrpB-like_PALP_sf"/>
</dbReference>
<comment type="caution">
    <text evidence="8">The sequence shown here is derived from an EMBL/GenBank/DDBJ whole genome shotgun (WGS) entry which is preliminary data.</text>
</comment>
<accession>A0ABT8AEH9</accession>
<evidence type="ECO:0000256" key="2">
    <source>
        <dbReference type="ARBA" id="ARBA00001933"/>
    </source>
</evidence>
<sequence>MTQAPTYADVQAAAQRLHGRIVRTPMLRHPLLDALTGGTILVKPEPLQRTGSFKLRGATNAALLLGPAARRGGIATHSSGNHGQATACAAHMLGMPAVVAMPADAPAIKVESTRRWGAEVVFFDRHATDRETLAATLAAERGATAIPPFDHPDVIAGQGTLAIELAEDAAAEGLALEGFAACTGGGGLIAGCALALEALAPAAELWAVEPEGWDDTRLSLAAGRRIANDGTGPGLCDSLLSKQPGAITFPINLARLAGGVAVDEAEVFHAMRFAFEHLKIVAEPGGAVALAALLAGKLDARGRCFGLVISGGNVDPAVFARALQAAPAAA</sequence>
<comment type="cofactor">
    <cofactor evidence="4">
        <name>Mg(2+)</name>
        <dbReference type="ChEBI" id="CHEBI:18420"/>
    </cofactor>
</comment>
<evidence type="ECO:0000256" key="5">
    <source>
        <dbReference type="ARBA" id="ARBA00022842"/>
    </source>
</evidence>
<dbReference type="Pfam" id="PF00291">
    <property type="entry name" value="PALP"/>
    <property type="match status" value="1"/>
</dbReference>
<dbReference type="Gene3D" id="3.40.50.1100">
    <property type="match status" value="2"/>
</dbReference>
<keyword evidence="6" id="KW-0663">Pyridoxal phosphate</keyword>
<dbReference type="EMBL" id="JAUFPN010000204">
    <property type="protein sequence ID" value="MDN3568167.1"/>
    <property type="molecule type" value="Genomic_DNA"/>
</dbReference>
<keyword evidence="9" id="KW-1185">Reference proteome</keyword>
<comment type="cofactor">
    <cofactor evidence="3">
        <name>Mn(2+)</name>
        <dbReference type="ChEBI" id="CHEBI:29035"/>
    </cofactor>
</comment>
<dbReference type="InterPro" id="IPR000634">
    <property type="entry name" value="Ser/Thr_deHydtase_PyrdxlP-BS"/>
</dbReference>
<dbReference type="SUPFAM" id="SSF53686">
    <property type="entry name" value="Tryptophan synthase beta subunit-like PLP-dependent enzymes"/>
    <property type="match status" value="1"/>
</dbReference>